<protein>
    <submittedName>
        <fullName evidence="1">Uncharacterized protein</fullName>
    </submittedName>
</protein>
<accession>A0A644XVR9</accession>
<dbReference type="EMBL" id="VSSQ01003287">
    <property type="protein sequence ID" value="MPM19997.1"/>
    <property type="molecule type" value="Genomic_DNA"/>
</dbReference>
<gene>
    <name evidence="1" type="ORF">SDC9_66424</name>
</gene>
<evidence type="ECO:0000313" key="1">
    <source>
        <dbReference type="EMBL" id="MPM19997.1"/>
    </source>
</evidence>
<proteinExistence type="predicted"/>
<sequence length="41" mass="4754">MFSLSKLNDIISIVEDTRRTLERNVNLSLTFTVMLLKIQEA</sequence>
<comment type="caution">
    <text evidence="1">The sequence shown here is derived from an EMBL/GenBank/DDBJ whole genome shotgun (WGS) entry which is preliminary data.</text>
</comment>
<reference evidence="1" key="1">
    <citation type="submission" date="2019-08" db="EMBL/GenBank/DDBJ databases">
        <authorList>
            <person name="Kucharzyk K."/>
            <person name="Murdoch R.W."/>
            <person name="Higgins S."/>
            <person name="Loffler F."/>
        </authorList>
    </citation>
    <scope>NUCLEOTIDE SEQUENCE</scope>
</reference>
<name>A0A644XVR9_9ZZZZ</name>
<organism evidence="1">
    <name type="scientific">bioreactor metagenome</name>
    <dbReference type="NCBI Taxonomy" id="1076179"/>
    <lineage>
        <taxon>unclassified sequences</taxon>
        <taxon>metagenomes</taxon>
        <taxon>ecological metagenomes</taxon>
    </lineage>
</organism>
<dbReference type="AlphaFoldDB" id="A0A644XVR9"/>